<name>A0A511N2T4_DEIC1</name>
<dbReference type="RefSeq" id="WP_146884566.1">
    <property type="nucleotide sequence ID" value="NZ_BJXB01000009.1"/>
</dbReference>
<comment type="miscellaneous">
    <text evidence="9">The reaction produces a racemic mixture of D-glycero-alpha-D-manno-heptose 7-phosphate and D-glycero-beta-D-manno-heptose 7-phosphate.</text>
</comment>
<feature type="binding site" evidence="9">
    <location>
        <position position="169"/>
    </location>
    <ligand>
        <name>Zn(2+)</name>
        <dbReference type="ChEBI" id="CHEBI:29105"/>
    </ligand>
</feature>
<evidence type="ECO:0000313" key="12">
    <source>
        <dbReference type="Proteomes" id="UP000321306"/>
    </source>
</evidence>
<keyword evidence="7 9" id="KW-0413">Isomerase</keyword>
<gene>
    <name evidence="11" type="primary">gmhA1</name>
    <name evidence="9" type="synonym">gmhA</name>
    <name evidence="11" type="ORF">DC3_24030</name>
</gene>
<comment type="caution">
    <text evidence="11">The sequence shown here is derived from an EMBL/GenBank/DDBJ whole genome shotgun (WGS) entry which is preliminary data.</text>
</comment>
<dbReference type="Proteomes" id="UP000321306">
    <property type="component" value="Unassembled WGS sequence"/>
</dbReference>
<dbReference type="GO" id="GO:0005737">
    <property type="term" value="C:cytoplasm"/>
    <property type="evidence" value="ECO:0007669"/>
    <property type="project" value="UniProtKB-SubCell"/>
</dbReference>
<dbReference type="AlphaFoldDB" id="A0A511N2T4"/>
<dbReference type="EMBL" id="BJXB01000009">
    <property type="protein sequence ID" value="GEM46768.1"/>
    <property type="molecule type" value="Genomic_DNA"/>
</dbReference>
<dbReference type="InterPro" id="IPR046348">
    <property type="entry name" value="SIS_dom_sf"/>
</dbReference>
<feature type="binding site" evidence="9">
    <location>
        <begin position="92"/>
        <end position="93"/>
    </location>
    <ligand>
        <name>substrate</name>
    </ligand>
</feature>
<dbReference type="GO" id="GO:0008968">
    <property type="term" value="F:D-sedoheptulose 7-phosphate isomerase activity"/>
    <property type="evidence" value="ECO:0007669"/>
    <property type="project" value="UniProtKB-UniRule"/>
</dbReference>
<feature type="binding site" evidence="9">
    <location>
        <begin position="118"/>
        <end position="120"/>
    </location>
    <ligand>
        <name>substrate</name>
    </ligand>
</feature>
<evidence type="ECO:0000256" key="8">
    <source>
        <dbReference type="ARBA" id="ARBA00023277"/>
    </source>
</evidence>
<feature type="binding site" evidence="9">
    <location>
        <position position="63"/>
    </location>
    <ligand>
        <name>Zn(2+)</name>
        <dbReference type="ChEBI" id="CHEBI:29105"/>
    </ligand>
</feature>
<evidence type="ECO:0000259" key="10">
    <source>
        <dbReference type="PROSITE" id="PS51464"/>
    </source>
</evidence>
<comment type="pathway">
    <text evidence="9">Carbohydrate biosynthesis; D-glycero-D-manno-heptose 7-phosphate biosynthesis; D-glycero-alpha-D-manno-heptose 7-phosphate and D-glycero-beta-D-manno-heptose 7-phosphate from sedoheptulose 7-phosphate: step 1/1.</text>
</comment>
<dbReference type="InterPro" id="IPR004515">
    <property type="entry name" value="Phosphoheptose_Isoase"/>
</dbReference>
<dbReference type="PANTHER" id="PTHR30390:SF6">
    <property type="entry name" value="DNAA INITIATOR-ASSOCIATING PROTEIN DIAA"/>
    <property type="match status" value="1"/>
</dbReference>
<dbReference type="SUPFAM" id="SSF53697">
    <property type="entry name" value="SIS domain"/>
    <property type="match status" value="1"/>
</dbReference>
<comment type="cofactor">
    <cofactor evidence="9">
        <name>Zn(2+)</name>
        <dbReference type="ChEBI" id="CHEBI:29105"/>
    </cofactor>
    <text evidence="9">Binds 1 zinc ion per subunit.</text>
</comment>
<dbReference type="NCBIfam" id="TIGR00441">
    <property type="entry name" value="gmhA"/>
    <property type="match status" value="1"/>
</dbReference>
<keyword evidence="5 9" id="KW-0479">Metal-binding</keyword>
<dbReference type="InterPro" id="IPR001347">
    <property type="entry name" value="SIS_dom"/>
</dbReference>
<evidence type="ECO:0000313" key="11">
    <source>
        <dbReference type="EMBL" id="GEM46768.1"/>
    </source>
</evidence>
<dbReference type="Gene3D" id="3.40.50.10490">
    <property type="entry name" value="Glucose-6-phosphate isomerase like protein, domain 1"/>
    <property type="match status" value="1"/>
</dbReference>
<keyword evidence="4 9" id="KW-0963">Cytoplasm</keyword>
<dbReference type="PROSITE" id="PS51464">
    <property type="entry name" value="SIS"/>
    <property type="match status" value="1"/>
</dbReference>
<evidence type="ECO:0000256" key="6">
    <source>
        <dbReference type="ARBA" id="ARBA00022833"/>
    </source>
</evidence>
<keyword evidence="12" id="KW-1185">Reference proteome</keyword>
<keyword evidence="6 9" id="KW-0862">Zinc</keyword>
<evidence type="ECO:0000256" key="7">
    <source>
        <dbReference type="ARBA" id="ARBA00023235"/>
    </source>
</evidence>
<dbReference type="HAMAP" id="MF_00067">
    <property type="entry name" value="GmhA"/>
    <property type="match status" value="1"/>
</dbReference>
<dbReference type="Pfam" id="PF13580">
    <property type="entry name" value="SIS_2"/>
    <property type="match status" value="1"/>
</dbReference>
<organism evidence="11 12">
    <name type="scientific">Deinococcus cellulosilyticus (strain DSM 18568 / NBRC 106333 / KACC 11606 / 5516J-15)</name>
    <dbReference type="NCBI Taxonomy" id="1223518"/>
    <lineage>
        <taxon>Bacteria</taxon>
        <taxon>Thermotogati</taxon>
        <taxon>Deinococcota</taxon>
        <taxon>Deinococci</taxon>
        <taxon>Deinococcales</taxon>
        <taxon>Deinococcaceae</taxon>
        <taxon>Deinococcus</taxon>
    </lineage>
</organism>
<evidence type="ECO:0000256" key="9">
    <source>
        <dbReference type="HAMAP-Rule" id="MF_00067"/>
    </source>
</evidence>
<accession>A0A511N2T4</accession>
<evidence type="ECO:0000256" key="3">
    <source>
        <dbReference type="ARBA" id="ARBA00009894"/>
    </source>
</evidence>
<protein>
    <recommendedName>
        <fullName evidence="9">Phosphoheptose isomerase</fullName>
        <ecNumber evidence="9">5.3.1.28</ecNumber>
    </recommendedName>
    <alternativeName>
        <fullName evidence="9">Sedoheptulose 7-phosphate isomerase</fullName>
    </alternativeName>
</protein>
<dbReference type="PANTHER" id="PTHR30390">
    <property type="entry name" value="SEDOHEPTULOSE 7-PHOSPHATE ISOMERASE / DNAA INITIATOR-ASSOCIATING FACTOR FOR REPLICATION INITIATION"/>
    <property type="match status" value="1"/>
</dbReference>
<dbReference type="GO" id="GO:0005975">
    <property type="term" value="P:carbohydrate metabolic process"/>
    <property type="evidence" value="ECO:0007669"/>
    <property type="project" value="UniProtKB-UniRule"/>
</dbReference>
<evidence type="ECO:0000256" key="1">
    <source>
        <dbReference type="ARBA" id="ARBA00000348"/>
    </source>
</evidence>
<feature type="domain" description="SIS" evidence="10">
    <location>
        <begin position="35"/>
        <end position="193"/>
    </location>
</feature>
<feature type="binding site" evidence="9">
    <location>
        <position position="123"/>
    </location>
    <ligand>
        <name>substrate</name>
    </ligand>
</feature>
<evidence type="ECO:0000256" key="5">
    <source>
        <dbReference type="ARBA" id="ARBA00022723"/>
    </source>
</evidence>
<comment type="function">
    <text evidence="9">Catalyzes the isomerization of sedoheptulose 7-phosphate in D-glycero-D-manno-heptose 7-phosphate.</text>
</comment>
<feature type="binding site" evidence="9">
    <location>
        <position position="169"/>
    </location>
    <ligand>
        <name>substrate</name>
    </ligand>
</feature>
<dbReference type="CDD" id="cd05006">
    <property type="entry name" value="SIS_GmhA"/>
    <property type="match status" value="1"/>
</dbReference>
<dbReference type="InterPro" id="IPR035461">
    <property type="entry name" value="GmhA/DiaA"/>
</dbReference>
<feature type="binding site" evidence="9">
    <location>
        <position position="177"/>
    </location>
    <ligand>
        <name>Zn(2+)</name>
        <dbReference type="ChEBI" id="CHEBI:29105"/>
    </ligand>
</feature>
<comment type="catalytic activity">
    <reaction evidence="1 9">
        <text>2 D-sedoheptulose 7-phosphate = D-glycero-alpha-D-manno-heptose 7-phosphate + D-glycero-beta-D-manno-heptose 7-phosphate</text>
        <dbReference type="Rhea" id="RHEA:27489"/>
        <dbReference type="ChEBI" id="CHEBI:57483"/>
        <dbReference type="ChEBI" id="CHEBI:60203"/>
        <dbReference type="ChEBI" id="CHEBI:60204"/>
        <dbReference type="EC" id="5.3.1.28"/>
    </reaction>
</comment>
<reference evidence="11 12" key="1">
    <citation type="submission" date="2019-07" db="EMBL/GenBank/DDBJ databases">
        <title>Whole genome shotgun sequence of Deinococcus cellulosilyticus NBRC 106333.</title>
        <authorList>
            <person name="Hosoyama A."/>
            <person name="Uohara A."/>
            <person name="Ohji S."/>
            <person name="Ichikawa N."/>
        </authorList>
    </citation>
    <scope>NUCLEOTIDE SEQUENCE [LARGE SCALE GENOMIC DNA]</scope>
    <source>
        <strain evidence="11 12">NBRC 106333</strain>
    </source>
</reference>
<dbReference type="GO" id="GO:0097367">
    <property type="term" value="F:carbohydrate derivative binding"/>
    <property type="evidence" value="ECO:0007669"/>
    <property type="project" value="InterPro"/>
</dbReference>
<proteinExistence type="inferred from homology"/>
<keyword evidence="8 9" id="KW-0119">Carbohydrate metabolism</keyword>
<feature type="binding site" evidence="9">
    <location>
        <position position="59"/>
    </location>
    <ligand>
        <name>Zn(2+)</name>
        <dbReference type="ChEBI" id="CHEBI:29105"/>
    </ligand>
</feature>
<dbReference type="GO" id="GO:0008270">
    <property type="term" value="F:zinc ion binding"/>
    <property type="evidence" value="ECO:0007669"/>
    <property type="project" value="UniProtKB-UniRule"/>
</dbReference>
<evidence type="ECO:0000256" key="4">
    <source>
        <dbReference type="ARBA" id="ARBA00022490"/>
    </source>
</evidence>
<dbReference type="GO" id="GO:2001061">
    <property type="term" value="P:D-glycero-D-manno-heptose 7-phosphate biosynthetic process"/>
    <property type="evidence" value="ECO:0007669"/>
    <property type="project" value="UniProtKB-UniPathway"/>
</dbReference>
<feature type="binding site" evidence="9">
    <location>
        <begin position="50"/>
        <end position="52"/>
    </location>
    <ligand>
        <name>substrate</name>
    </ligand>
</feature>
<dbReference type="UniPathway" id="UPA00041">
    <property type="reaction ID" value="UER00436"/>
</dbReference>
<dbReference type="EC" id="5.3.1.28" evidence="9"/>
<dbReference type="InterPro" id="IPR050099">
    <property type="entry name" value="SIS_GmhA/DiaA_subfam"/>
</dbReference>
<feature type="binding site" evidence="9">
    <location>
        <position position="63"/>
    </location>
    <ligand>
        <name>substrate</name>
    </ligand>
</feature>
<evidence type="ECO:0000256" key="2">
    <source>
        <dbReference type="ARBA" id="ARBA00004496"/>
    </source>
</evidence>
<dbReference type="OrthoDB" id="9797829at2"/>
<comment type="similarity">
    <text evidence="3 9">Belongs to the SIS family. GmhA subfamily.</text>
</comment>
<sequence length="193" mass="20877">MTHQDIFEKYHSEHLQAFTALREHASELGEIARTCTEAILSGKKLLICGNGGSAADAQHFAAELTGRYRRERHALPALALTTDTSALTCIGNDYAYEDVFSRQVEALGQAEDVLIGISTSGTSKNVLKAIEAARKKGLKTVMLTGGREGSSPVADHTLKVPSTTTAHIQEMHIFCIHVICENIDEAVLEKSNA</sequence>
<comment type="subcellular location">
    <subcellularLocation>
        <location evidence="2 9">Cytoplasm</location>
    </subcellularLocation>
</comment>